<dbReference type="GO" id="GO:0006357">
    <property type="term" value="P:regulation of transcription by RNA polymerase II"/>
    <property type="evidence" value="ECO:0007669"/>
    <property type="project" value="InterPro"/>
</dbReference>
<organism evidence="2 3">
    <name type="scientific">Neoarthrinium moseri</name>
    <dbReference type="NCBI Taxonomy" id="1658444"/>
    <lineage>
        <taxon>Eukaryota</taxon>
        <taxon>Fungi</taxon>
        <taxon>Dikarya</taxon>
        <taxon>Ascomycota</taxon>
        <taxon>Pezizomycotina</taxon>
        <taxon>Sordariomycetes</taxon>
        <taxon>Xylariomycetidae</taxon>
        <taxon>Amphisphaeriales</taxon>
        <taxon>Apiosporaceae</taxon>
        <taxon>Neoarthrinium</taxon>
    </lineage>
</organism>
<keyword evidence="1" id="KW-0539">Nucleus</keyword>
<dbReference type="GO" id="GO:0003712">
    <property type="term" value="F:transcription coregulator activity"/>
    <property type="evidence" value="ECO:0007669"/>
    <property type="project" value="InterPro"/>
</dbReference>
<dbReference type="Gene3D" id="2.40.320.10">
    <property type="entry name" value="Hypothetical Protein Pfu-838710-001"/>
    <property type="match status" value="1"/>
</dbReference>
<evidence type="ECO:0000313" key="3">
    <source>
        <dbReference type="Proteomes" id="UP000829685"/>
    </source>
</evidence>
<keyword evidence="1" id="KW-0804">Transcription</keyword>
<evidence type="ECO:0000313" key="2">
    <source>
        <dbReference type="EMBL" id="KAI1869524.1"/>
    </source>
</evidence>
<keyword evidence="1" id="KW-0805">Transcription regulation</keyword>
<accession>A0A9Q0AQP2</accession>
<comment type="subcellular location">
    <subcellularLocation>
        <location evidence="1">Nucleus</location>
    </subcellularLocation>
</comment>
<evidence type="ECO:0000256" key="1">
    <source>
        <dbReference type="RuleBase" id="RU364150"/>
    </source>
</evidence>
<comment type="similarity">
    <text evidence="1">Belongs to the Mediator complex subunit 18 family.</text>
</comment>
<sequence>MHELFLTAAVKDGDIEKACAVLQGLCWMSARHNVYHLGFYAGPPKARGLPNVKSLPPNRYSAQWHELSRELTRSSYVFHLVHEVLKDRDFGTGNAMIWDNMPGTLRWAGFPDPEREKDQVITYRKKIDIPDQKGLLTIMAGNGQGYKTELIQETYSFIRDNMEFIFSRYYHLPPSPEQSGPSTSLPAWSDLKPVDPARKWTFSVKRDVLEDGQPEKMKQASKGIAEVRAELDSMFSFKAIDRRIFDTRIAAPQVMPGQQP</sequence>
<name>A0A9Q0AQP2_9PEZI</name>
<reference evidence="2" key="1">
    <citation type="submission" date="2021-03" db="EMBL/GenBank/DDBJ databases">
        <title>Revisited historic fungal species revealed as producer of novel bioactive compounds through whole genome sequencing and comparative genomics.</title>
        <authorList>
            <person name="Vignolle G.A."/>
            <person name="Hochenegger N."/>
            <person name="Mach R.L."/>
            <person name="Mach-Aigner A.R."/>
            <person name="Javad Rahimi M."/>
            <person name="Salim K.A."/>
            <person name="Chan C.M."/>
            <person name="Lim L.B.L."/>
            <person name="Cai F."/>
            <person name="Druzhinina I.S."/>
            <person name="U'Ren J.M."/>
            <person name="Derntl C."/>
        </authorList>
    </citation>
    <scope>NUCLEOTIDE SEQUENCE</scope>
    <source>
        <strain evidence="2">TUCIM 5799</strain>
    </source>
</reference>
<dbReference type="AlphaFoldDB" id="A0A9Q0AQP2"/>
<comment type="function">
    <text evidence="1">Component of the Mediator complex, a coactivator involved in the regulated transcription of nearly all RNA polymerase II-dependent genes. Mediator functions as a bridge to convey information from gene-specific regulatory proteins to the basal RNA polymerase II transcription machinery. Mediator is recruited to promoters by direct interactions with regulatory proteins and serves as a scaffold for the assembly of a functional preinitiation complex with RNA polymerase II and the general transcription factors.</text>
</comment>
<protein>
    <recommendedName>
        <fullName evidence="1">Mediator of RNA polymerase II transcription subunit 18</fullName>
    </recommendedName>
    <alternativeName>
        <fullName evidence="1">Mediator complex subunit 18</fullName>
    </alternativeName>
</protein>
<dbReference type="Proteomes" id="UP000829685">
    <property type="component" value="Unassembled WGS sequence"/>
</dbReference>
<proteinExistence type="inferred from homology"/>
<keyword evidence="3" id="KW-1185">Reference proteome</keyword>
<dbReference type="InterPro" id="IPR019095">
    <property type="entry name" value="Mediator_Med18"/>
</dbReference>
<dbReference type="GO" id="GO:0016592">
    <property type="term" value="C:mediator complex"/>
    <property type="evidence" value="ECO:0007669"/>
    <property type="project" value="InterPro"/>
</dbReference>
<keyword evidence="1" id="KW-0010">Activator</keyword>
<gene>
    <name evidence="1" type="primary">MED18</name>
    <name evidence="2" type="ORF">JX265_006614</name>
</gene>
<comment type="subunit">
    <text evidence="1">Component of the Mediator complex.</text>
</comment>
<dbReference type="Pfam" id="PF09637">
    <property type="entry name" value="Med18"/>
    <property type="match status" value="1"/>
</dbReference>
<dbReference type="EMBL" id="JAFIMR010000015">
    <property type="protein sequence ID" value="KAI1869524.1"/>
    <property type="molecule type" value="Genomic_DNA"/>
</dbReference>
<comment type="caution">
    <text evidence="2">The sequence shown here is derived from an EMBL/GenBank/DDBJ whole genome shotgun (WGS) entry which is preliminary data.</text>
</comment>